<evidence type="ECO:0000313" key="2">
    <source>
        <dbReference type="Proteomes" id="UP001163603"/>
    </source>
</evidence>
<accession>A0ACC0ZEP6</accession>
<gene>
    <name evidence="1" type="ORF">Pint_16671</name>
</gene>
<keyword evidence="2" id="KW-1185">Reference proteome</keyword>
<protein>
    <submittedName>
        <fullName evidence="1">Uncharacterized protein</fullName>
    </submittedName>
</protein>
<organism evidence="1 2">
    <name type="scientific">Pistacia integerrima</name>
    <dbReference type="NCBI Taxonomy" id="434235"/>
    <lineage>
        <taxon>Eukaryota</taxon>
        <taxon>Viridiplantae</taxon>
        <taxon>Streptophyta</taxon>
        <taxon>Embryophyta</taxon>
        <taxon>Tracheophyta</taxon>
        <taxon>Spermatophyta</taxon>
        <taxon>Magnoliopsida</taxon>
        <taxon>eudicotyledons</taxon>
        <taxon>Gunneridae</taxon>
        <taxon>Pentapetalae</taxon>
        <taxon>rosids</taxon>
        <taxon>malvids</taxon>
        <taxon>Sapindales</taxon>
        <taxon>Anacardiaceae</taxon>
        <taxon>Pistacia</taxon>
    </lineage>
</organism>
<proteinExistence type="predicted"/>
<sequence length="496" mass="55714">MEEMLHRLQKSAAEGDVDELFSILAEDPLVLERIDAIPFITTPLHTAAREGTIHFAKEILNLKPSFAKKRDHLGRSPLHLSLEGKHMLEVGNPGYWDLQRAYQELVTWLIKFDSELVRVKAKGLVTPLHYAAQINDYSNLADFLYVCPSSIQDLTVKCETVVHVAIKNGSCRALKVLLGCLRNFNKEKILLWEDEQGNNALHTAISENQIEAVKLLIKYMEVNKMNGEGLTALDIFYDRQDSLNPEVGEILRGAKAKRASELAAIHLLISTLAKLLGVENSRVRYFSEKLSFAKSFLKSLGLVDHSINKVPLEVRNVLLVVAILITTTTYQAALSPPGGYWQDDGNLPVNNTVINKDTYTSSILGDEEPSEQRAGHMIQGSLIHLFFLLFNSAAFYASVCSILILTTALPFRKFTIAATYLIVFSFNFAVIETFPYPYNSAVWWIYISLMVVTVSVALYYPYEFYLLEVNKLTRCGRGNKLRLGSFEDEVKGNNIG</sequence>
<name>A0ACC0ZEP6_9ROSI</name>
<dbReference type="EMBL" id="CM047737">
    <property type="protein sequence ID" value="KAJ0049097.1"/>
    <property type="molecule type" value="Genomic_DNA"/>
</dbReference>
<evidence type="ECO:0000313" key="1">
    <source>
        <dbReference type="EMBL" id="KAJ0049097.1"/>
    </source>
</evidence>
<comment type="caution">
    <text evidence="1">The sequence shown here is derived from an EMBL/GenBank/DDBJ whole genome shotgun (WGS) entry which is preliminary data.</text>
</comment>
<dbReference type="Proteomes" id="UP001163603">
    <property type="component" value="Chromosome 2"/>
</dbReference>
<reference evidence="2" key="1">
    <citation type="journal article" date="2023" name="G3 (Bethesda)">
        <title>Genome assembly and association tests identify interacting loci associated with vigor, precocity, and sex in interspecific pistachio rootstocks.</title>
        <authorList>
            <person name="Palmer W."/>
            <person name="Jacygrad E."/>
            <person name="Sagayaradj S."/>
            <person name="Cavanaugh K."/>
            <person name="Han R."/>
            <person name="Bertier L."/>
            <person name="Beede B."/>
            <person name="Kafkas S."/>
            <person name="Golino D."/>
            <person name="Preece J."/>
            <person name="Michelmore R."/>
        </authorList>
    </citation>
    <scope>NUCLEOTIDE SEQUENCE [LARGE SCALE GENOMIC DNA]</scope>
</reference>